<dbReference type="RefSeq" id="WP_066537407.1">
    <property type="nucleotide sequence ID" value="NZ_CP021422.1"/>
</dbReference>
<dbReference type="PROSITE" id="PS51109">
    <property type="entry name" value="G5"/>
    <property type="match status" value="1"/>
</dbReference>
<dbReference type="InterPro" id="IPR036908">
    <property type="entry name" value="RlpA-like_sf"/>
</dbReference>
<evidence type="ECO:0000256" key="2">
    <source>
        <dbReference type="SAM" id="MobiDB-lite"/>
    </source>
</evidence>
<reference evidence="7" key="2">
    <citation type="submission" date="2017-05" db="EMBL/GenBank/DDBJ databases">
        <title>Improved OligoMM genomes.</title>
        <authorList>
            <person name="Garzetti D."/>
        </authorList>
    </citation>
    <scope>NUCLEOTIDE SEQUENCE [LARGE SCALE GENOMIC DNA]</scope>
    <source>
        <strain evidence="7">KB18</strain>
    </source>
</reference>
<dbReference type="CDD" id="cd22786">
    <property type="entry name" value="DPBB_YuiC-like"/>
    <property type="match status" value="1"/>
</dbReference>
<dbReference type="KEGG" id="amur:ADH66_19375"/>
<name>A0A1Z2XW25_9FIRM</name>
<dbReference type="EMBL" id="CP021422">
    <property type="protein sequence ID" value="ASB42609.1"/>
    <property type="molecule type" value="Genomic_DNA"/>
</dbReference>
<dbReference type="Gene3D" id="2.20.230.10">
    <property type="entry name" value="Resuscitation-promoting factor rpfb"/>
    <property type="match status" value="1"/>
</dbReference>
<keyword evidence="7" id="KW-1185">Reference proteome</keyword>
<dbReference type="InterPro" id="IPR007137">
    <property type="entry name" value="DUF348"/>
</dbReference>
<dbReference type="GO" id="GO:0009254">
    <property type="term" value="P:peptidoglycan turnover"/>
    <property type="evidence" value="ECO:0007669"/>
    <property type="project" value="InterPro"/>
</dbReference>
<evidence type="ECO:0000313" key="7">
    <source>
        <dbReference type="Proteomes" id="UP000196710"/>
    </source>
</evidence>
<feature type="signal peptide" evidence="3">
    <location>
        <begin position="1"/>
        <end position="24"/>
    </location>
</feature>
<accession>A0A1Z2XW25</accession>
<dbReference type="Pfam" id="PF03990">
    <property type="entry name" value="DUF348"/>
    <property type="match status" value="3"/>
</dbReference>
<dbReference type="GO" id="GO:0019867">
    <property type="term" value="C:outer membrane"/>
    <property type="evidence" value="ECO:0007669"/>
    <property type="project" value="InterPro"/>
</dbReference>
<reference evidence="6 8" key="3">
    <citation type="submission" date="2020-11" db="EMBL/GenBank/DDBJ databases">
        <title>Closed and high quality bacterial genomes of the OMM12 community.</title>
        <authorList>
            <person name="Marbouty M."/>
            <person name="Lamy-Besnier Q."/>
            <person name="Debarbieux L."/>
            <person name="Koszul R."/>
        </authorList>
    </citation>
    <scope>NUCLEOTIDE SEQUENCE [LARGE SCALE GENOMIC DNA]</scope>
    <source>
        <strain evidence="6 8">KB18</strain>
    </source>
</reference>
<sequence>MYYKKQKRKLCLRIAALAAAGALALVLIAAAVMKATAYSVSGTVLDGESTYSVKTGEAAPELFLTAARRQGMPELGPSDTTEFDGESCVLTVLRGVEMKVTDAGETTAFTARKGATVGEALKENGITLGEEDIVSPDRELVIAADLTVDIKRCCHVTVAFDGNVEKVMLYGGTVAEALKEAGLKFTEDMACNESIDASLTDGMEIIVTRLTAFTVTADGKTGSYKVSSGTVGEALEKCGFALGEGDRLNIPKGRRLTAGMKIVIQRVQVKEEKETQDIEYGTQYVTSRELAEGKTQLLSAGLKGEKELCYRATYVDGELESRELLSERVKSEPVKQIVMRGTGLPTAAPKLEFIDDGSGATPDPTPTGGKKPSVSVSAQEGVLTDPWGNEVSYSKAITGTCTAYCIPGGTTSIGLEAVRGVIAVDPEIIPYGTRMYVASPDGKIIYGYGVAGDTGGACMAGEIIADLCYDTVEECSIIGRREMVLYILQ</sequence>
<dbReference type="Proteomes" id="UP000196710">
    <property type="component" value="Chromosome"/>
</dbReference>
<dbReference type="GO" id="GO:0004553">
    <property type="term" value="F:hydrolase activity, hydrolyzing O-glycosyl compounds"/>
    <property type="evidence" value="ECO:0007669"/>
    <property type="project" value="InterPro"/>
</dbReference>
<evidence type="ECO:0000313" key="5">
    <source>
        <dbReference type="EMBL" id="ASB42609.1"/>
    </source>
</evidence>
<evidence type="ECO:0000313" key="6">
    <source>
        <dbReference type="EMBL" id="QQR31907.1"/>
    </source>
</evidence>
<evidence type="ECO:0000256" key="3">
    <source>
        <dbReference type="SAM" id="SignalP"/>
    </source>
</evidence>
<evidence type="ECO:0000259" key="4">
    <source>
        <dbReference type="PROSITE" id="PS51109"/>
    </source>
</evidence>
<dbReference type="Pfam" id="PF06725">
    <property type="entry name" value="3D"/>
    <property type="match status" value="1"/>
</dbReference>
<feature type="chain" id="PRO_5044337885" evidence="3">
    <location>
        <begin position="25"/>
        <end position="489"/>
    </location>
</feature>
<keyword evidence="1 3" id="KW-0732">Signal</keyword>
<dbReference type="Proteomes" id="UP000596035">
    <property type="component" value="Chromosome"/>
</dbReference>
<dbReference type="PANTHER" id="PTHR39160:SF4">
    <property type="entry name" value="RESUSCITATION-PROMOTING FACTOR RPFB"/>
    <property type="match status" value="1"/>
</dbReference>
<dbReference type="InterPro" id="IPR011098">
    <property type="entry name" value="G5_dom"/>
</dbReference>
<protein>
    <submittedName>
        <fullName evidence="6">DUF348 domain-containing protein</fullName>
    </submittedName>
</protein>
<gene>
    <name evidence="5" type="ORF">ADH66_19375</name>
    <name evidence="6" type="ORF">I5Q82_09805</name>
</gene>
<feature type="domain" description="G5" evidence="4">
    <location>
        <begin position="264"/>
        <end position="344"/>
    </location>
</feature>
<dbReference type="SMART" id="SM01208">
    <property type="entry name" value="G5"/>
    <property type="match status" value="1"/>
</dbReference>
<organism evidence="6 8">
    <name type="scientific">Acutalibacter muris</name>
    <dbReference type="NCBI Taxonomy" id="1796620"/>
    <lineage>
        <taxon>Bacteria</taxon>
        <taxon>Bacillati</taxon>
        <taxon>Bacillota</taxon>
        <taxon>Clostridia</taxon>
        <taxon>Eubacteriales</taxon>
        <taxon>Acutalibacteraceae</taxon>
        <taxon>Acutalibacter</taxon>
    </lineage>
</organism>
<evidence type="ECO:0000256" key="1">
    <source>
        <dbReference type="ARBA" id="ARBA00022729"/>
    </source>
</evidence>
<dbReference type="InterPro" id="IPR051933">
    <property type="entry name" value="Resuscitation_pf_RpfB"/>
</dbReference>
<dbReference type="AlphaFoldDB" id="A0A1Z2XW25"/>
<evidence type="ECO:0000313" key="8">
    <source>
        <dbReference type="Proteomes" id="UP000596035"/>
    </source>
</evidence>
<proteinExistence type="predicted"/>
<feature type="region of interest" description="Disordered" evidence="2">
    <location>
        <begin position="353"/>
        <end position="377"/>
    </location>
</feature>
<reference evidence="5" key="1">
    <citation type="journal article" date="2017" name="Genome Announc.">
        <title>High-Quality Whole-Genome Sequences of the Oligo-Mouse-Microbiota Bacterial Community.</title>
        <authorList>
            <person name="Garzetti D."/>
            <person name="Brugiroux S."/>
            <person name="Bunk B."/>
            <person name="Pukall R."/>
            <person name="McCoy K.D."/>
            <person name="Macpherson A.J."/>
            <person name="Stecher B."/>
        </authorList>
    </citation>
    <scope>NUCLEOTIDE SEQUENCE</scope>
    <source>
        <strain evidence="5">KB18</strain>
    </source>
</reference>
<dbReference type="Pfam" id="PF07501">
    <property type="entry name" value="G5"/>
    <property type="match status" value="1"/>
</dbReference>
<dbReference type="EMBL" id="CP065321">
    <property type="protein sequence ID" value="QQR31907.1"/>
    <property type="molecule type" value="Genomic_DNA"/>
</dbReference>
<dbReference type="InterPro" id="IPR010611">
    <property type="entry name" value="3D_dom"/>
</dbReference>
<dbReference type="PANTHER" id="PTHR39160">
    <property type="entry name" value="CELL WALL-BINDING PROTEIN YOCH"/>
    <property type="match status" value="1"/>
</dbReference>
<feature type="compositionally biased region" description="Low complexity" evidence="2">
    <location>
        <begin position="356"/>
        <end position="373"/>
    </location>
</feature>
<dbReference type="SUPFAM" id="SSF50685">
    <property type="entry name" value="Barwin-like endoglucanases"/>
    <property type="match status" value="1"/>
</dbReference>